<feature type="binding site" evidence="3">
    <location>
        <position position="195"/>
    </location>
    <ligand>
        <name>a divalent metal cation</name>
        <dbReference type="ChEBI" id="CHEBI:60240"/>
        <label>1</label>
    </ligand>
</feature>
<dbReference type="EMBL" id="CP007451">
    <property type="protein sequence ID" value="AHW60631.1"/>
    <property type="molecule type" value="Genomic_DNA"/>
</dbReference>
<dbReference type="Proteomes" id="UP000181981">
    <property type="component" value="Unassembled WGS sequence"/>
</dbReference>
<keyword evidence="3" id="KW-0479">Metal-binding</keyword>
<gene>
    <name evidence="4" type="ORF">FH5T_16015</name>
    <name evidence="5" type="ORF">SAMN05444285_105119</name>
</gene>
<feature type="binding site" evidence="3">
    <location>
        <position position="87"/>
    </location>
    <ligand>
        <name>a divalent metal cation</name>
        <dbReference type="ChEBI" id="CHEBI:60240"/>
        <label>1</label>
    </ligand>
</feature>
<dbReference type="Proteomes" id="UP000023772">
    <property type="component" value="Chromosome"/>
</dbReference>
<dbReference type="HOGENOM" id="CLU_031506_5_1_10"/>
<evidence type="ECO:0000313" key="4">
    <source>
        <dbReference type="EMBL" id="AHW60631.1"/>
    </source>
</evidence>
<proteinExistence type="inferred from homology"/>
<keyword evidence="6" id="KW-1185">Reference proteome</keyword>
<feature type="binding site" evidence="3">
    <location>
        <position position="11"/>
    </location>
    <ligand>
        <name>a divalent metal cation</name>
        <dbReference type="ChEBI" id="CHEBI:60240"/>
        <label>1</label>
    </ligand>
</feature>
<evidence type="ECO:0000256" key="3">
    <source>
        <dbReference type="PIRSR" id="PIRSR005902-1"/>
    </source>
</evidence>
<dbReference type="SUPFAM" id="SSF51556">
    <property type="entry name" value="Metallo-dependent hydrolases"/>
    <property type="match status" value="1"/>
</dbReference>
<dbReference type="PIRSF" id="PIRSF005902">
    <property type="entry name" value="DNase_TatD"/>
    <property type="match status" value="1"/>
</dbReference>
<dbReference type="GO" id="GO:0046872">
    <property type="term" value="F:metal ion binding"/>
    <property type="evidence" value="ECO:0007669"/>
    <property type="project" value="UniProtKB-KW"/>
</dbReference>
<name>X5E212_9BACT</name>
<dbReference type="eggNOG" id="COG0084">
    <property type="taxonomic scope" value="Bacteria"/>
</dbReference>
<dbReference type="Gene3D" id="3.20.20.140">
    <property type="entry name" value="Metal-dependent hydrolases"/>
    <property type="match status" value="1"/>
</dbReference>
<feature type="binding site" evidence="3">
    <location>
        <position position="9"/>
    </location>
    <ligand>
        <name>a divalent metal cation</name>
        <dbReference type="ChEBI" id="CHEBI:60240"/>
        <label>1</label>
    </ligand>
</feature>
<dbReference type="Pfam" id="PF01026">
    <property type="entry name" value="TatD_DNase"/>
    <property type="match status" value="1"/>
</dbReference>
<dbReference type="InterPro" id="IPR001130">
    <property type="entry name" value="TatD-like"/>
</dbReference>
<dbReference type="PANTHER" id="PTHR46124">
    <property type="entry name" value="D-AMINOACYL-TRNA DEACYLASE"/>
    <property type="match status" value="1"/>
</dbReference>
<dbReference type="PROSITE" id="PS01091">
    <property type="entry name" value="TATD_3"/>
    <property type="match status" value="1"/>
</dbReference>
<reference evidence="5 7" key="2">
    <citation type="submission" date="2016-10" db="EMBL/GenBank/DDBJ databases">
        <authorList>
            <person name="de Groot N.N."/>
        </authorList>
    </citation>
    <scope>NUCLEOTIDE SEQUENCE [LARGE SCALE GENOMIC DNA]</scope>
    <source>
        <strain evidence="5 7">DSM 25947</strain>
    </source>
</reference>
<dbReference type="OrthoDB" id="9810005at2"/>
<feature type="binding site" evidence="3">
    <location>
        <position position="124"/>
    </location>
    <ligand>
        <name>a divalent metal cation</name>
        <dbReference type="ChEBI" id="CHEBI:60240"/>
        <label>2</label>
    </ligand>
</feature>
<dbReference type="NCBIfam" id="NF041926">
    <property type="entry name" value="QatD"/>
    <property type="match status" value="1"/>
</dbReference>
<dbReference type="AlphaFoldDB" id="X5E212"/>
<dbReference type="InterPro" id="IPR049677">
    <property type="entry name" value="QatD"/>
</dbReference>
<dbReference type="GO" id="GO:0016788">
    <property type="term" value="F:hydrolase activity, acting on ester bonds"/>
    <property type="evidence" value="ECO:0007669"/>
    <property type="project" value="InterPro"/>
</dbReference>
<evidence type="ECO:0000313" key="6">
    <source>
        <dbReference type="Proteomes" id="UP000023772"/>
    </source>
</evidence>
<accession>X5E212</accession>
<dbReference type="RefSeq" id="WP_038560594.1">
    <property type="nucleotide sequence ID" value="NZ_FOHT01000005.1"/>
</dbReference>
<evidence type="ECO:0000256" key="2">
    <source>
        <dbReference type="ARBA" id="ARBA00022801"/>
    </source>
</evidence>
<evidence type="ECO:0000256" key="1">
    <source>
        <dbReference type="ARBA" id="ARBA00009275"/>
    </source>
</evidence>
<dbReference type="CDD" id="cd01310">
    <property type="entry name" value="TatD_DNAse"/>
    <property type="match status" value="1"/>
</dbReference>
<keyword evidence="2" id="KW-0378">Hydrolase</keyword>
<organism evidence="5 7">
    <name type="scientific">Draconibacterium orientale</name>
    <dbReference type="NCBI Taxonomy" id="1168034"/>
    <lineage>
        <taxon>Bacteria</taxon>
        <taxon>Pseudomonadati</taxon>
        <taxon>Bacteroidota</taxon>
        <taxon>Bacteroidia</taxon>
        <taxon>Marinilabiliales</taxon>
        <taxon>Prolixibacteraceae</taxon>
        <taxon>Draconibacterium</taxon>
    </lineage>
</organism>
<dbReference type="InterPro" id="IPR032466">
    <property type="entry name" value="Metal_Hydrolase"/>
</dbReference>
<dbReference type="KEGG" id="dori:FH5T_16015"/>
<evidence type="ECO:0000313" key="5">
    <source>
        <dbReference type="EMBL" id="SET06622.1"/>
    </source>
</evidence>
<dbReference type="PANTHER" id="PTHR46124:SF2">
    <property type="entry name" value="D-AMINOACYL-TRNA DEACYLASE"/>
    <property type="match status" value="1"/>
</dbReference>
<protein>
    <submittedName>
        <fullName evidence="5">TatD DNase family protein</fullName>
    </submittedName>
</protein>
<dbReference type="STRING" id="1168034.FH5T_16015"/>
<dbReference type="PROSITE" id="PS01137">
    <property type="entry name" value="TATD_1"/>
    <property type="match status" value="1"/>
</dbReference>
<reference evidence="4 6" key="1">
    <citation type="submission" date="2014-03" db="EMBL/GenBank/DDBJ databases">
        <title>Complete genome sequence of a deeply braunched marine Bacteroidia bacterium Draconibacterium orientale type strain FH5T.</title>
        <authorList>
            <person name="Li X."/>
            <person name="Wang X."/>
            <person name="Xie Z."/>
            <person name="Du Z."/>
            <person name="Chen G."/>
        </authorList>
    </citation>
    <scope>NUCLEOTIDE SEQUENCE [LARGE SCALE GENOMIC DNA]</scope>
    <source>
        <strain evidence="4 6">FH5</strain>
    </source>
</reference>
<feature type="binding site" evidence="3">
    <location>
        <position position="147"/>
    </location>
    <ligand>
        <name>a divalent metal cation</name>
        <dbReference type="ChEBI" id="CHEBI:60240"/>
        <label>2</label>
    </ligand>
</feature>
<comment type="similarity">
    <text evidence="1">Belongs to the metallo-dependent hydrolases superfamily. TatD-type hydrolase family.</text>
</comment>
<evidence type="ECO:0000313" key="7">
    <source>
        <dbReference type="Proteomes" id="UP000181981"/>
    </source>
</evidence>
<sequence length="242" mass="28024">MDSYLYDTHFHLDLFNSINDVVKEIEENKIYTIAVSNLPVLYSKLKQNISSKYIRPALGFHPELLFQYKHHIPQMWPLLHEAKYIGEVGLDFKTGKDFKELQVSFFTELIERCNQIGGKILTIHSRQSADEITSIIGASFNGKVIMHWYSGNKMTLKQAIKNGYFFSINYSMVKSNSGKELIKMIPLDKLLLETDAPFTKYDKQPFTPKDIKYIVEELSILLGIDNVRMSSILWSNFKRLIA</sequence>
<dbReference type="InterPro" id="IPR018228">
    <property type="entry name" value="DNase_TatD-rel_CS"/>
</dbReference>
<dbReference type="EMBL" id="FOHT01000005">
    <property type="protein sequence ID" value="SET06622.1"/>
    <property type="molecule type" value="Genomic_DNA"/>
</dbReference>